<feature type="chain" id="PRO_5027084626" evidence="3">
    <location>
        <begin position="19"/>
        <end position="167"/>
    </location>
</feature>
<dbReference type="Proteomes" id="UP000241514">
    <property type="component" value="Unassembled WGS sequence"/>
</dbReference>
<gene>
    <name evidence="4" type="ORF">C9928_01720</name>
</gene>
<keyword evidence="1 3" id="KW-0732">Signal</keyword>
<dbReference type="GO" id="GO:0050821">
    <property type="term" value="P:protein stabilization"/>
    <property type="evidence" value="ECO:0007669"/>
    <property type="project" value="TreeGrafter"/>
</dbReference>
<dbReference type="InterPro" id="IPR005632">
    <property type="entry name" value="Chaperone_Skp"/>
</dbReference>
<dbReference type="AlphaFoldDB" id="A0A6N4DIW4"/>
<dbReference type="Gene3D" id="3.30.910.20">
    <property type="entry name" value="Skp domain"/>
    <property type="match status" value="1"/>
</dbReference>
<feature type="signal peptide" evidence="3">
    <location>
        <begin position="1"/>
        <end position="18"/>
    </location>
</feature>
<dbReference type="Pfam" id="PF03938">
    <property type="entry name" value="OmpH"/>
    <property type="match status" value="1"/>
</dbReference>
<accession>A0A6N4DIW4</accession>
<dbReference type="GO" id="GO:0005829">
    <property type="term" value="C:cytosol"/>
    <property type="evidence" value="ECO:0007669"/>
    <property type="project" value="TreeGrafter"/>
</dbReference>
<proteinExistence type="inferred from homology"/>
<organism evidence="4 5">
    <name type="scientific">Pseudidiomarina aestuarii</name>
    <dbReference type="NCBI Taxonomy" id="624146"/>
    <lineage>
        <taxon>Bacteria</taxon>
        <taxon>Pseudomonadati</taxon>
        <taxon>Pseudomonadota</taxon>
        <taxon>Gammaproteobacteria</taxon>
        <taxon>Alteromonadales</taxon>
        <taxon>Idiomarinaceae</taxon>
        <taxon>Pseudidiomarina</taxon>
    </lineage>
</organism>
<dbReference type="InterPro" id="IPR024930">
    <property type="entry name" value="Skp_dom_sf"/>
</dbReference>
<evidence type="ECO:0000313" key="4">
    <source>
        <dbReference type="EMBL" id="PTB89951.1"/>
    </source>
</evidence>
<name>A0A6N4DIW4_9GAMM</name>
<dbReference type="GO" id="GO:0051082">
    <property type="term" value="F:unfolded protein binding"/>
    <property type="evidence" value="ECO:0007669"/>
    <property type="project" value="InterPro"/>
</dbReference>
<dbReference type="PANTHER" id="PTHR35089:SF1">
    <property type="entry name" value="CHAPERONE PROTEIN SKP"/>
    <property type="match status" value="1"/>
</dbReference>
<evidence type="ECO:0000256" key="3">
    <source>
        <dbReference type="SAM" id="SignalP"/>
    </source>
</evidence>
<dbReference type="SUPFAM" id="SSF111384">
    <property type="entry name" value="OmpH-like"/>
    <property type="match status" value="1"/>
</dbReference>
<sequence length="167" mass="18562">MKTTLAAALLSTALFANAAEAQQKIGVVSFQAILQNLPQTREIEETIQNEFKTRIEEVQAIETQMNGIAEKQQRDAAILSASERTAMQREFEGLESQLQLKVRALREDMNRRGTEERDKIMMEIARATQAVATELGYDLVIQASAVAHMTPDHELSEEVIAEMTGGN</sequence>
<dbReference type="PANTHER" id="PTHR35089">
    <property type="entry name" value="CHAPERONE PROTEIN SKP"/>
    <property type="match status" value="1"/>
</dbReference>
<comment type="similarity">
    <text evidence="2">Belongs to the skp family.</text>
</comment>
<evidence type="ECO:0000256" key="1">
    <source>
        <dbReference type="ARBA" id="ARBA00022729"/>
    </source>
</evidence>
<dbReference type="EMBL" id="PYVG01000005">
    <property type="protein sequence ID" value="PTB89951.1"/>
    <property type="molecule type" value="Genomic_DNA"/>
</dbReference>
<evidence type="ECO:0000256" key="2">
    <source>
        <dbReference type="PIRNR" id="PIRNR002094"/>
    </source>
</evidence>
<evidence type="ECO:0000313" key="5">
    <source>
        <dbReference type="Proteomes" id="UP000241514"/>
    </source>
</evidence>
<comment type="caution">
    <text evidence="4">The sequence shown here is derived from an EMBL/GenBank/DDBJ whole genome shotgun (WGS) entry which is preliminary data.</text>
</comment>
<dbReference type="PIRSF" id="PIRSF002094">
    <property type="entry name" value="OMP26_Skp"/>
    <property type="match status" value="1"/>
</dbReference>
<reference evidence="4 5" key="1">
    <citation type="submission" date="2018-03" db="EMBL/GenBank/DDBJ databases">
        <title>Cross-interface Injection: A General Nanoliter Liquid Handling Method Applied to Single Cells Genome Amplification Automated Nanoliter Liquid Handling Applied to Single Cell Multiple Displacement Amplification.</title>
        <authorList>
            <person name="Yun J."/>
            <person name="Xu P."/>
            <person name="Xu J."/>
            <person name="Dai X."/>
            <person name="Wang Y."/>
            <person name="Zheng X."/>
            <person name="Cao C."/>
            <person name="Yi Q."/>
            <person name="Zhu Y."/>
            <person name="Wang L."/>
            <person name="Dong Z."/>
            <person name="Huang Y."/>
            <person name="Huang L."/>
            <person name="Du W."/>
        </authorList>
    </citation>
    <scope>NUCLEOTIDE SEQUENCE [LARGE SCALE GENOMIC DNA]</scope>
    <source>
        <strain evidence="4 5">A9-4</strain>
    </source>
</reference>
<dbReference type="SMART" id="SM00935">
    <property type="entry name" value="OmpH"/>
    <property type="match status" value="1"/>
</dbReference>
<protein>
    <submittedName>
        <fullName evidence="4">Molecular chaperone</fullName>
    </submittedName>
</protein>